<dbReference type="InterPro" id="IPR011990">
    <property type="entry name" value="TPR-like_helical_dom_sf"/>
</dbReference>
<dbReference type="EMBL" id="FOLE01000001">
    <property type="protein sequence ID" value="SFB86603.1"/>
    <property type="molecule type" value="Genomic_DNA"/>
</dbReference>
<gene>
    <name evidence="2" type="ORF">SAMN05421780_101812</name>
</gene>
<evidence type="ECO:0000256" key="1">
    <source>
        <dbReference type="SAM" id="SignalP"/>
    </source>
</evidence>
<dbReference type="InterPro" id="IPR019734">
    <property type="entry name" value="TPR_rpt"/>
</dbReference>
<dbReference type="Proteomes" id="UP000199514">
    <property type="component" value="Unassembled WGS sequence"/>
</dbReference>
<accession>A0A1I1ENY2</accession>
<evidence type="ECO:0000313" key="2">
    <source>
        <dbReference type="EMBL" id="SFB86603.1"/>
    </source>
</evidence>
<sequence>MKKVLMLGILGILGNVAVAQPILVTKAAEFLKNKQIDAAKTAIDAASGNPASVNEAKTWYYKGFIYKEVFKQDPVKNKEARLQSVDFFKKSITLDKANEYVGECKANIKFLANTYLQDGTELFNAKKYTDVKAPIRSYVSNIQFADAASFNPEVYSYMAYADEMTGKADSAIFYYEKALEAGYKDALLYDNLANLYHQKKEDKKCLALLKEGAKLYPSDDKIAITEVNVMMANNQLSEIEPILDKAISLNPKNIELYLVQGTALDRIVKANKGIDKEAYFQKRLTAYKKALELDGNNFSANYNMGITYYNRAVDIINDQSYDLDVTMLTKIIDQCSAMFKEAQPFLEKAHKLTPANKNTMLALEGVYYNMNDAHKMKDIQDKLAKIKN</sequence>
<feature type="signal peptide" evidence="1">
    <location>
        <begin position="1"/>
        <end position="19"/>
    </location>
</feature>
<reference evidence="2 3" key="1">
    <citation type="submission" date="2016-10" db="EMBL/GenBank/DDBJ databases">
        <authorList>
            <person name="de Groot N.N."/>
        </authorList>
    </citation>
    <scope>NUCLEOTIDE SEQUENCE [LARGE SCALE GENOMIC DNA]</scope>
    <source>
        <strain evidence="2 3">DSM 6793</strain>
    </source>
</reference>
<dbReference type="STRING" id="927664.SAMN05421780_101812"/>
<dbReference type="SUPFAM" id="SSF48452">
    <property type="entry name" value="TPR-like"/>
    <property type="match status" value="2"/>
</dbReference>
<feature type="chain" id="PRO_5011571881" evidence="1">
    <location>
        <begin position="20"/>
        <end position="388"/>
    </location>
</feature>
<keyword evidence="3" id="KW-1185">Reference proteome</keyword>
<dbReference type="RefSeq" id="WP_091507707.1">
    <property type="nucleotide sequence ID" value="NZ_FOLE01000001.1"/>
</dbReference>
<organism evidence="2 3">
    <name type="scientific">Flexibacter flexilis DSM 6793</name>
    <dbReference type="NCBI Taxonomy" id="927664"/>
    <lineage>
        <taxon>Bacteria</taxon>
        <taxon>Pseudomonadati</taxon>
        <taxon>Bacteroidota</taxon>
        <taxon>Cytophagia</taxon>
        <taxon>Cytophagales</taxon>
        <taxon>Flexibacteraceae</taxon>
        <taxon>Flexibacter</taxon>
    </lineage>
</organism>
<dbReference type="SMART" id="SM00028">
    <property type="entry name" value="TPR"/>
    <property type="match status" value="2"/>
</dbReference>
<dbReference type="PANTHER" id="PTHR12558">
    <property type="entry name" value="CELL DIVISION CYCLE 16,23,27"/>
    <property type="match status" value="1"/>
</dbReference>
<evidence type="ECO:0000313" key="3">
    <source>
        <dbReference type="Proteomes" id="UP000199514"/>
    </source>
</evidence>
<name>A0A1I1ENY2_9BACT</name>
<dbReference type="Gene3D" id="1.25.40.10">
    <property type="entry name" value="Tetratricopeptide repeat domain"/>
    <property type="match status" value="2"/>
</dbReference>
<protein>
    <submittedName>
        <fullName evidence="2">Uncharacterized protein</fullName>
    </submittedName>
</protein>
<dbReference type="PANTHER" id="PTHR12558:SF13">
    <property type="entry name" value="CELL DIVISION CYCLE PROTEIN 27 HOMOLOG"/>
    <property type="match status" value="1"/>
</dbReference>
<proteinExistence type="predicted"/>
<dbReference type="AlphaFoldDB" id="A0A1I1ENY2"/>
<keyword evidence="1" id="KW-0732">Signal</keyword>
<dbReference type="OrthoDB" id="739506at2"/>